<evidence type="ECO:0008006" key="4">
    <source>
        <dbReference type="Google" id="ProtNLM"/>
    </source>
</evidence>
<reference evidence="2 3" key="1">
    <citation type="submission" date="2017-03" db="EMBL/GenBank/DDBJ databases">
        <title>wgs assembly of Dolosigranulum pigrum KPL CDC strains.</title>
        <authorList>
            <person name="Brugger S.D."/>
            <person name="Pettigrew M."/>
            <person name="Kong Y."/>
            <person name="Lemon K.P."/>
        </authorList>
    </citation>
    <scope>NUCLEOTIDE SEQUENCE [LARGE SCALE GENOMIC DNA]</scope>
    <source>
        <strain evidence="2 3">KPL1931_CDC4294-98</strain>
    </source>
</reference>
<dbReference type="Proteomes" id="UP000249099">
    <property type="component" value="Unassembled WGS sequence"/>
</dbReference>
<evidence type="ECO:0000313" key="3">
    <source>
        <dbReference type="Proteomes" id="UP000249099"/>
    </source>
</evidence>
<organism evidence="2 3">
    <name type="scientific">Dolosigranulum pigrum</name>
    <dbReference type="NCBI Taxonomy" id="29394"/>
    <lineage>
        <taxon>Bacteria</taxon>
        <taxon>Bacillati</taxon>
        <taxon>Bacillota</taxon>
        <taxon>Bacilli</taxon>
        <taxon>Lactobacillales</taxon>
        <taxon>Carnobacteriaceae</taxon>
        <taxon>Dolosigranulum</taxon>
    </lineage>
</organism>
<feature type="region of interest" description="Disordered" evidence="1">
    <location>
        <begin position="1"/>
        <end position="80"/>
    </location>
</feature>
<dbReference type="RefSeq" id="WP_112790456.1">
    <property type="nucleotide sequence ID" value="NZ_NAQV01000026.1"/>
</dbReference>
<proteinExistence type="predicted"/>
<name>A0A328KK87_9LACT</name>
<feature type="compositionally biased region" description="Basic and acidic residues" evidence="1">
    <location>
        <begin position="46"/>
        <end position="78"/>
    </location>
</feature>
<accession>A0A328KK87</accession>
<evidence type="ECO:0000313" key="2">
    <source>
        <dbReference type="EMBL" id="RAN62234.1"/>
    </source>
</evidence>
<gene>
    <name evidence="2" type="ORF">B8A44_08160</name>
</gene>
<sequence length="182" mass="20770">MSEEQKQQDEQTVKVAEMKRRLAKEEEKHQAELDELKEQQSTLIKEAVEKAKAEAQMSEKELRDYKEQEAERKRKEQEAQYEQQIQELMAEKKQREIRDESINKLGELGITVNDRTLDLVSAGSLEEMSDKAEKLASILNDVKNEFASSKAPISGGGRQIKGDNQSLGDFFRAGNIIKNKGD</sequence>
<evidence type="ECO:0000256" key="1">
    <source>
        <dbReference type="SAM" id="MobiDB-lite"/>
    </source>
</evidence>
<dbReference type="AlphaFoldDB" id="A0A328KK87"/>
<feature type="compositionally biased region" description="Basic and acidic residues" evidence="1">
    <location>
        <begin position="1"/>
        <end position="38"/>
    </location>
</feature>
<dbReference type="EMBL" id="NAQV01000026">
    <property type="protein sequence ID" value="RAN62234.1"/>
    <property type="molecule type" value="Genomic_DNA"/>
</dbReference>
<protein>
    <recommendedName>
        <fullName evidence="4">DUF4355 domain-containing protein</fullName>
    </recommendedName>
</protein>
<comment type="caution">
    <text evidence="2">The sequence shown here is derived from an EMBL/GenBank/DDBJ whole genome shotgun (WGS) entry which is preliminary data.</text>
</comment>